<protein>
    <submittedName>
        <fullName evidence="2">Uncharacterized protein</fullName>
    </submittedName>
</protein>
<accession>A0A934W1S6</accession>
<evidence type="ECO:0000256" key="1">
    <source>
        <dbReference type="SAM" id="Phobius"/>
    </source>
</evidence>
<sequence>MKYFAYVISMVLFVGGILLFGYAFSVPGIEAILFFLGIVAVSLSLYLPFHLHKLGDR</sequence>
<organism evidence="2 3">
    <name type="scientific">Lacisediminihabitans changchengi</name>
    <dbReference type="NCBI Taxonomy" id="2787634"/>
    <lineage>
        <taxon>Bacteria</taxon>
        <taxon>Bacillati</taxon>
        <taxon>Actinomycetota</taxon>
        <taxon>Actinomycetes</taxon>
        <taxon>Micrococcales</taxon>
        <taxon>Microbacteriaceae</taxon>
        <taxon>Lacisediminihabitans</taxon>
    </lineage>
</organism>
<dbReference type="Proteomes" id="UP000636458">
    <property type="component" value="Unassembled WGS sequence"/>
</dbReference>
<name>A0A934W1S6_9MICO</name>
<feature type="transmembrane region" description="Helical" evidence="1">
    <location>
        <begin position="31"/>
        <end position="49"/>
    </location>
</feature>
<evidence type="ECO:0000313" key="3">
    <source>
        <dbReference type="Proteomes" id="UP000636458"/>
    </source>
</evidence>
<keyword evidence="3" id="KW-1185">Reference proteome</keyword>
<keyword evidence="1" id="KW-0812">Transmembrane</keyword>
<keyword evidence="1" id="KW-1133">Transmembrane helix</keyword>
<reference evidence="2" key="1">
    <citation type="submission" date="2021-01" db="EMBL/GenBank/DDBJ databases">
        <title>Lacisediminihabitans sp. nov. strain G11-30, isolated from Antarctic Soil.</title>
        <authorList>
            <person name="Li J."/>
        </authorList>
    </citation>
    <scope>NUCLEOTIDE SEQUENCE</scope>
    <source>
        <strain evidence="2">G11-30</strain>
    </source>
</reference>
<comment type="caution">
    <text evidence="2">The sequence shown here is derived from an EMBL/GenBank/DDBJ whole genome shotgun (WGS) entry which is preliminary data.</text>
</comment>
<keyword evidence="1" id="KW-0472">Membrane</keyword>
<dbReference type="EMBL" id="JAEPES010000001">
    <property type="protein sequence ID" value="MBK4346096.1"/>
    <property type="molecule type" value="Genomic_DNA"/>
</dbReference>
<dbReference type="RefSeq" id="WP_200554457.1">
    <property type="nucleotide sequence ID" value="NZ_JAEPES010000001.1"/>
</dbReference>
<feature type="transmembrane region" description="Helical" evidence="1">
    <location>
        <begin position="7"/>
        <end position="25"/>
    </location>
</feature>
<dbReference type="AlphaFoldDB" id="A0A934W1S6"/>
<evidence type="ECO:0000313" key="2">
    <source>
        <dbReference type="EMBL" id="MBK4346096.1"/>
    </source>
</evidence>
<gene>
    <name evidence="2" type="ORF">IV501_00480</name>
</gene>
<proteinExistence type="predicted"/>